<dbReference type="InterPro" id="IPR005254">
    <property type="entry name" value="Heme_biosyn_assoc_TPR_pro"/>
</dbReference>
<dbReference type="RefSeq" id="WP_138563362.1">
    <property type="nucleotide sequence ID" value="NZ_CP040602.1"/>
</dbReference>
<keyword evidence="5" id="KW-0997">Cell inner membrane</keyword>
<protein>
    <submittedName>
        <fullName evidence="12">Heme biosynthesis protein HemY</fullName>
    </submittedName>
</protein>
<accession>A0A4P9K316</accession>
<proteinExistence type="predicted"/>
<dbReference type="Proteomes" id="UP000304864">
    <property type="component" value="Chromosome"/>
</dbReference>
<evidence type="ECO:0000256" key="7">
    <source>
        <dbReference type="ARBA" id="ARBA00022989"/>
    </source>
</evidence>
<keyword evidence="7 10" id="KW-1133">Transmembrane helix</keyword>
<evidence type="ECO:0000256" key="10">
    <source>
        <dbReference type="SAM" id="Phobius"/>
    </source>
</evidence>
<evidence type="ECO:0000256" key="9">
    <source>
        <dbReference type="ARBA" id="ARBA00023244"/>
    </source>
</evidence>
<dbReference type="OrthoDB" id="7053339at2"/>
<evidence type="ECO:0000256" key="8">
    <source>
        <dbReference type="ARBA" id="ARBA00023136"/>
    </source>
</evidence>
<reference evidence="12 13" key="1">
    <citation type="submission" date="2019-05" db="EMBL/GenBank/DDBJ databases">
        <title>Thiomicrorhabdus sediminis sp. nov, a novel sulfur-oxidizing bacterium isolated from coastal sediment.</title>
        <authorList>
            <person name="Liu X."/>
        </authorList>
    </citation>
    <scope>NUCLEOTIDE SEQUENCE [LARGE SCALE GENOMIC DNA]</scope>
    <source>
        <strain evidence="12 13">G1</strain>
    </source>
</reference>
<organism evidence="12 13">
    <name type="scientific">Thiomicrorhabdus sediminis</name>
    <dbReference type="NCBI Taxonomy" id="2580412"/>
    <lineage>
        <taxon>Bacteria</taxon>
        <taxon>Pseudomonadati</taxon>
        <taxon>Pseudomonadota</taxon>
        <taxon>Gammaproteobacteria</taxon>
        <taxon>Thiotrichales</taxon>
        <taxon>Piscirickettsiaceae</taxon>
        <taxon>Thiomicrorhabdus</taxon>
    </lineage>
</organism>
<dbReference type="GO" id="GO:0042168">
    <property type="term" value="P:heme metabolic process"/>
    <property type="evidence" value="ECO:0007669"/>
    <property type="project" value="InterPro"/>
</dbReference>
<evidence type="ECO:0000256" key="3">
    <source>
        <dbReference type="ARBA" id="ARBA00004744"/>
    </source>
</evidence>
<evidence type="ECO:0000259" key="11">
    <source>
        <dbReference type="Pfam" id="PF07219"/>
    </source>
</evidence>
<dbReference type="InterPro" id="IPR011990">
    <property type="entry name" value="TPR-like_helical_dom_sf"/>
</dbReference>
<evidence type="ECO:0000256" key="1">
    <source>
        <dbReference type="ARBA" id="ARBA00002962"/>
    </source>
</evidence>
<dbReference type="EMBL" id="CP040602">
    <property type="protein sequence ID" value="QCU89218.1"/>
    <property type="molecule type" value="Genomic_DNA"/>
</dbReference>
<comment type="pathway">
    <text evidence="3">Porphyrin-containing compound metabolism; protoheme biosynthesis.</text>
</comment>
<dbReference type="Gene3D" id="1.25.40.10">
    <property type="entry name" value="Tetratricopeptide repeat domain"/>
    <property type="match status" value="1"/>
</dbReference>
<comment type="function">
    <text evidence="1">Involved in a late step of protoheme IX synthesis.</text>
</comment>
<evidence type="ECO:0000256" key="4">
    <source>
        <dbReference type="ARBA" id="ARBA00022475"/>
    </source>
</evidence>
<dbReference type="NCBIfam" id="TIGR00540">
    <property type="entry name" value="TPR_hemY_coli"/>
    <property type="match status" value="1"/>
</dbReference>
<keyword evidence="8 10" id="KW-0472">Membrane</keyword>
<dbReference type="AlphaFoldDB" id="A0A4P9K316"/>
<evidence type="ECO:0000313" key="13">
    <source>
        <dbReference type="Proteomes" id="UP000304864"/>
    </source>
</evidence>
<dbReference type="KEGG" id="thig:FE785_00530"/>
<keyword evidence="6 10" id="KW-0812">Transmembrane</keyword>
<evidence type="ECO:0000313" key="12">
    <source>
        <dbReference type="EMBL" id="QCU89218.1"/>
    </source>
</evidence>
<dbReference type="InterPro" id="IPR010817">
    <property type="entry name" value="HemY_N"/>
</dbReference>
<keyword evidence="4" id="KW-1003">Cell membrane</keyword>
<comment type="subcellular location">
    <subcellularLocation>
        <location evidence="2">Cell inner membrane</location>
        <topology evidence="2">Multi-pass membrane protein</topology>
    </subcellularLocation>
</comment>
<evidence type="ECO:0000256" key="2">
    <source>
        <dbReference type="ARBA" id="ARBA00004429"/>
    </source>
</evidence>
<feature type="domain" description="HemY N-terminal" evidence="11">
    <location>
        <begin position="26"/>
        <end position="131"/>
    </location>
</feature>
<evidence type="ECO:0000256" key="5">
    <source>
        <dbReference type="ARBA" id="ARBA00022519"/>
    </source>
</evidence>
<gene>
    <name evidence="12" type="ORF">FE785_00530</name>
</gene>
<dbReference type="SUPFAM" id="SSF48452">
    <property type="entry name" value="TPR-like"/>
    <property type="match status" value="1"/>
</dbReference>
<name>A0A4P9K316_9GAMM</name>
<keyword evidence="9" id="KW-0627">Porphyrin biosynthesis</keyword>
<dbReference type="Pfam" id="PF07219">
    <property type="entry name" value="HemY_N"/>
    <property type="match status" value="1"/>
</dbReference>
<keyword evidence="13" id="KW-1185">Reference proteome</keyword>
<evidence type="ECO:0000256" key="6">
    <source>
        <dbReference type="ARBA" id="ARBA00022692"/>
    </source>
</evidence>
<sequence>MRTLISFAVALLIATAIATLLLYDNGRMSLEWGDWILEASASFMLAVILVVFIVGYMAIRFAVIIWHIPHYWRRRKRLKQYSRAENAMAKGMIALEYGDWHKAEKELVKSAKNSEAGLVHYLSAAKMAHNQQAHQRRNQYLAQARELYPAEYVTIGLVEARLLKEDELEAAVAILQELHQQQPKNATILAELAFALRDLGYWQSLAELMPKVKRSAGFSVAEYSLLEQQLWAGQLAAATDFDALQTIWQGLNRKQKLIAEIVAEYVEQCLGWGQEADLKNLLERAIKKQWNDRLVYQYGRLTLGPAFDRLKVAESWLQADQENNPVLLLTLGRLACRSQLWGMGQGYLKRSLKIRPEIETFHALAQCYEAEGQENQAALTYKEAILQLEKK</sequence>
<feature type="transmembrane region" description="Helical" evidence="10">
    <location>
        <begin position="42"/>
        <end position="68"/>
    </location>
</feature>
<dbReference type="GO" id="GO:0005886">
    <property type="term" value="C:plasma membrane"/>
    <property type="evidence" value="ECO:0007669"/>
    <property type="project" value="UniProtKB-SubCell"/>
</dbReference>
<dbReference type="GO" id="GO:0006779">
    <property type="term" value="P:porphyrin-containing compound biosynthetic process"/>
    <property type="evidence" value="ECO:0007669"/>
    <property type="project" value="UniProtKB-KW"/>
</dbReference>
<dbReference type="UniPathway" id="UPA00252"/>